<feature type="domain" description="Preflagellin peptidase C-terminal" evidence="9">
    <location>
        <begin position="321"/>
        <end position="352"/>
    </location>
</feature>
<dbReference type="EC" id="3.4.23.43" evidence="10"/>
<feature type="transmembrane region" description="Helical" evidence="7">
    <location>
        <begin position="333"/>
        <end position="360"/>
    </location>
</feature>
<evidence type="ECO:0000256" key="5">
    <source>
        <dbReference type="ARBA" id="ARBA00023136"/>
    </source>
</evidence>
<comment type="caution">
    <text evidence="10">The sequence shown here is derived from an EMBL/GenBank/DDBJ whole genome shotgun (WGS) entry which is preliminary data.</text>
</comment>
<evidence type="ECO:0000313" key="10">
    <source>
        <dbReference type="EMBL" id="MFC4359609.1"/>
    </source>
</evidence>
<evidence type="ECO:0000259" key="8">
    <source>
        <dbReference type="Pfam" id="PF01478"/>
    </source>
</evidence>
<dbReference type="GO" id="GO:0005886">
    <property type="term" value="C:plasma membrane"/>
    <property type="evidence" value="ECO:0007669"/>
    <property type="project" value="UniProtKB-SubCell"/>
</dbReference>
<dbReference type="Proteomes" id="UP001595921">
    <property type="component" value="Unassembled WGS sequence"/>
</dbReference>
<protein>
    <submittedName>
        <fullName evidence="10">Prepilin peptidase</fullName>
        <ecNumber evidence="10">3.4.23.43</ecNumber>
    </submittedName>
</protein>
<dbReference type="InterPro" id="IPR000045">
    <property type="entry name" value="Prepilin_IV_endopep_pep"/>
</dbReference>
<evidence type="ECO:0000256" key="4">
    <source>
        <dbReference type="ARBA" id="ARBA00022989"/>
    </source>
</evidence>
<dbReference type="Pfam" id="PF01478">
    <property type="entry name" value="Peptidase_A24"/>
    <property type="match status" value="1"/>
</dbReference>
<dbReference type="RefSeq" id="WP_267621587.1">
    <property type="nucleotide sequence ID" value="NZ_JAODIW010000006.1"/>
</dbReference>
<dbReference type="Pfam" id="PF06847">
    <property type="entry name" value="Arc_PepC_II"/>
    <property type="match status" value="1"/>
</dbReference>
<keyword evidence="11" id="KW-1185">Reference proteome</keyword>
<dbReference type="EMBL" id="JBHSDS010000008">
    <property type="protein sequence ID" value="MFC4359609.1"/>
    <property type="molecule type" value="Genomic_DNA"/>
</dbReference>
<evidence type="ECO:0000256" key="7">
    <source>
        <dbReference type="SAM" id="Phobius"/>
    </source>
</evidence>
<dbReference type="PANTHER" id="PTHR36506:SF1">
    <property type="entry name" value="PREFLAGELLIN PEPTIDASE"/>
    <property type="match status" value="1"/>
</dbReference>
<evidence type="ECO:0000256" key="6">
    <source>
        <dbReference type="SAM" id="MobiDB-lite"/>
    </source>
</evidence>
<dbReference type="Gene3D" id="1.20.120.1220">
    <property type="match status" value="1"/>
</dbReference>
<dbReference type="AlphaFoldDB" id="A0ABD5PFW8"/>
<gene>
    <name evidence="10" type="ORF">ACFO0N_16825</name>
</gene>
<keyword evidence="3 7" id="KW-0812">Transmembrane</keyword>
<feature type="compositionally biased region" description="Low complexity" evidence="6">
    <location>
        <begin position="253"/>
        <end position="269"/>
    </location>
</feature>
<proteinExistence type="predicted"/>
<feature type="domain" description="Prepilin type IV endopeptidase peptidase" evidence="8">
    <location>
        <begin position="12"/>
        <end position="140"/>
    </location>
</feature>
<accession>A0ABD5PFW8</accession>
<organism evidence="10 11">
    <name type="scientific">Halobium salinum</name>
    <dbReference type="NCBI Taxonomy" id="1364940"/>
    <lineage>
        <taxon>Archaea</taxon>
        <taxon>Methanobacteriati</taxon>
        <taxon>Methanobacteriota</taxon>
        <taxon>Stenosarchaea group</taxon>
        <taxon>Halobacteria</taxon>
        <taxon>Halobacteriales</taxon>
        <taxon>Haloferacaceae</taxon>
        <taxon>Halobium</taxon>
    </lineage>
</organism>
<reference evidence="10 11" key="1">
    <citation type="journal article" date="2019" name="Int. J. Syst. Evol. Microbiol.">
        <title>The Global Catalogue of Microorganisms (GCM) 10K type strain sequencing project: providing services to taxonomists for standard genome sequencing and annotation.</title>
        <authorList>
            <consortium name="The Broad Institute Genomics Platform"/>
            <consortium name="The Broad Institute Genome Sequencing Center for Infectious Disease"/>
            <person name="Wu L."/>
            <person name="Ma J."/>
        </authorList>
    </citation>
    <scope>NUCLEOTIDE SEQUENCE [LARGE SCALE GENOMIC DNA]</scope>
    <source>
        <strain evidence="10 11">CGMCC 1.12553</strain>
    </source>
</reference>
<name>A0ABD5PFW8_9EURY</name>
<feature type="transmembrane region" description="Helical" evidence="7">
    <location>
        <begin position="34"/>
        <end position="52"/>
    </location>
</feature>
<keyword evidence="4 7" id="KW-1133">Transmembrane helix</keyword>
<comment type="subcellular location">
    <subcellularLocation>
        <location evidence="1">Cell membrane</location>
        <topology evidence="1">Multi-pass membrane protein</topology>
    </subcellularLocation>
</comment>
<sequence>MLASTPDLLRLLVVPVFAWAAWRDIRTRRLPNRLWAPLVLLGLVALAGDLLVRLPLASPGDTLFLLRVAISLGFVLPLAYVFWRLGAFGGADAKALMTLAVVFPTFPTYALPVASAPTVPLQPTALGVFSMTILTNTVVVALAYPVALAARNLLAGDVAPVMFLGRRVRVRDLPTLHGRLFEDREGTTRSGLDLDALRMYLRWRGVSLADLRADAATLRDPTSVGTTYPPTDGAVGAGADRGSDHGSGVATDGSGRAAPARAGANRADGSGVGGVDGVDASDVDGIDGVDDPWAAQRFLDDIDGSAYGTTSERLREGLAVVADRETVWISPGLPFVVPMFVGLLLALTYGDLLFGALGLVGLV</sequence>
<evidence type="ECO:0000259" key="9">
    <source>
        <dbReference type="Pfam" id="PF06847"/>
    </source>
</evidence>
<feature type="transmembrane region" description="Helical" evidence="7">
    <location>
        <begin position="64"/>
        <end position="83"/>
    </location>
</feature>
<dbReference type="GO" id="GO:0004190">
    <property type="term" value="F:aspartic-type endopeptidase activity"/>
    <property type="evidence" value="ECO:0007669"/>
    <property type="project" value="UniProtKB-EC"/>
</dbReference>
<evidence type="ECO:0000313" key="11">
    <source>
        <dbReference type="Proteomes" id="UP001595921"/>
    </source>
</evidence>
<feature type="region of interest" description="Disordered" evidence="6">
    <location>
        <begin position="220"/>
        <end position="274"/>
    </location>
</feature>
<feature type="transmembrane region" description="Helical" evidence="7">
    <location>
        <begin position="126"/>
        <end position="147"/>
    </location>
</feature>
<dbReference type="InterPro" id="IPR009655">
    <property type="entry name" value="Preflagellin_peptidase_C"/>
</dbReference>
<feature type="transmembrane region" description="Helical" evidence="7">
    <location>
        <begin position="95"/>
        <end position="114"/>
    </location>
</feature>
<evidence type="ECO:0000256" key="2">
    <source>
        <dbReference type="ARBA" id="ARBA00022475"/>
    </source>
</evidence>
<evidence type="ECO:0000256" key="1">
    <source>
        <dbReference type="ARBA" id="ARBA00004651"/>
    </source>
</evidence>
<dbReference type="PANTHER" id="PTHR36506">
    <property type="entry name" value="PREFLAGELLIN PEPTIDASE"/>
    <property type="match status" value="1"/>
</dbReference>
<keyword evidence="2" id="KW-1003">Cell membrane</keyword>
<keyword evidence="10" id="KW-0378">Hydrolase</keyword>
<dbReference type="InterPro" id="IPR052218">
    <property type="entry name" value="Preflagellin_Peptidase"/>
</dbReference>
<keyword evidence="5 7" id="KW-0472">Membrane</keyword>
<evidence type="ECO:0000256" key="3">
    <source>
        <dbReference type="ARBA" id="ARBA00022692"/>
    </source>
</evidence>